<accession>A0A0E9S065</accession>
<reference evidence="1" key="2">
    <citation type="journal article" date="2015" name="Fish Shellfish Immunol.">
        <title>Early steps in the European eel (Anguilla anguilla)-Vibrio vulnificus interaction in the gills: Role of the RtxA13 toxin.</title>
        <authorList>
            <person name="Callol A."/>
            <person name="Pajuelo D."/>
            <person name="Ebbesson L."/>
            <person name="Teles M."/>
            <person name="MacKenzie S."/>
            <person name="Amaro C."/>
        </authorList>
    </citation>
    <scope>NUCLEOTIDE SEQUENCE</scope>
</reference>
<reference evidence="1" key="1">
    <citation type="submission" date="2014-11" db="EMBL/GenBank/DDBJ databases">
        <authorList>
            <person name="Amaro Gonzalez C."/>
        </authorList>
    </citation>
    <scope>NUCLEOTIDE SEQUENCE</scope>
</reference>
<proteinExistence type="predicted"/>
<sequence length="10" mass="1179">MPFLETSEII</sequence>
<evidence type="ECO:0000313" key="1">
    <source>
        <dbReference type="EMBL" id="JAH34567.1"/>
    </source>
</evidence>
<organism evidence="1">
    <name type="scientific">Anguilla anguilla</name>
    <name type="common">European freshwater eel</name>
    <name type="synonym">Muraena anguilla</name>
    <dbReference type="NCBI Taxonomy" id="7936"/>
    <lineage>
        <taxon>Eukaryota</taxon>
        <taxon>Metazoa</taxon>
        <taxon>Chordata</taxon>
        <taxon>Craniata</taxon>
        <taxon>Vertebrata</taxon>
        <taxon>Euteleostomi</taxon>
        <taxon>Actinopterygii</taxon>
        <taxon>Neopterygii</taxon>
        <taxon>Teleostei</taxon>
        <taxon>Anguilliformes</taxon>
        <taxon>Anguillidae</taxon>
        <taxon>Anguilla</taxon>
    </lineage>
</organism>
<dbReference type="EMBL" id="GBXM01074010">
    <property type="protein sequence ID" value="JAH34567.1"/>
    <property type="molecule type" value="Transcribed_RNA"/>
</dbReference>
<protein>
    <submittedName>
        <fullName evidence="1">Uncharacterized protein</fullName>
    </submittedName>
</protein>
<name>A0A0E9S065_ANGAN</name>